<dbReference type="SUPFAM" id="SSF53474">
    <property type="entry name" value="alpha/beta-Hydrolases"/>
    <property type="match status" value="1"/>
</dbReference>
<name>A0A839QYQ5_9MICO</name>
<organism evidence="2 3">
    <name type="scientific">Helcobacillus massiliensis</name>
    <dbReference type="NCBI Taxonomy" id="521392"/>
    <lineage>
        <taxon>Bacteria</taxon>
        <taxon>Bacillati</taxon>
        <taxon>Actinomycetota</taxon>
        <taxon>Actinomycetes</taxon>
        <taxon>Micrococcales</taxon>
        <taxon>Dermabacteraceae</taxon>
        <taxon>Helcobacillus</taxon>
    </lineage>
</organism>
<reference evidence="2 3" key="1">
    <citation type="submission" date="2020-08" db="EMBL/GenBank/DDBJ databases">
        <title>Sequencing the genomes of 1000 actinobacteria strains.</title>
        <authorList>
            <person name="Klenk H.-P."/>
        </authorList>
    </citation>
    <scope>NUCLEOTIDE SEQUENCE [LARGE SCALE GENOMIC DNA]</scope>
    <source>
        <strain evidence="2 3">DSM 23040</strain>
    </source>
</reference>
<feature type="domain" description="AB hydrolase-1" evidence="1">
    <location>
        <begin position="3"/>
        <end position="236"/>
    </location>
</feature>
<dbReference type="Pfam" id="PF12697">
    <property type="entry name" value="Abhydrolase_6"/>
    <property type="match status" value="1"/>
</dbReference>
<comment type="caution">
    <text evidence="2">The sequence shown here is derived from an EMBL/GenBank/DDBJ whole genome shotgun (WGS) entry which is preliminary data.</text>
</comment>
<sequence>MSAHYWIPVMRHLAPHCRVVAYNRAGIGDSDPDPATRKLQRLANDLACVVKAQSYESVVLVGHSWGGPIVRTAQGMSAGRIERVAGLVLVDPSDEHLLDKFHPLSLALQRLSLVSLARLRLLSAMYTPILRGLPPDVMTRVLQDSTTVSAARAAAAELRSLRTGLAQLATDDQHYGSPVTVISGAQAMVGESEKMRAAIRKAHHLSAARTASAQLIVARDSGHAIPITEPEVVARAALALFDRDHFAADLNR</sequence>
<dbReference type="InterPro" id="IPR000073">
    <property type="entry name" value="AB_hydrolase_1"/>
</dbReference>
<dbReference type="InterPro" id="IPR050266">
    <property type="entry name" value="AB_hydrolase_sf"/>
</dbReference>
<protein>
    <submittedName>
        <fullName evidence="2">Pimeloyl-ACP methyl ester carboxylesterase</fullName>
    </submittedName>
</protein>
<keyword evidence="3" id="KW-1185">Reference proteome</keyword>
<evidence type="ECO:0000313" key="3">
    <source>
        <dbReference type="Proteomes" id="UP000568050"/>
    </source>
</evidence>
<dbReference type="InterPro" id="IPR029058">
    <property type="entry name" value="AB_hydrolase_fold"/>
</dbReference>
<dbReference type="GO" id="GO:0016020">
    <property type="term" value="C:membrane"/>
    <property type="evidence" value="ECO:0007669"/>
    <property type="project" value="TreeGrafter"/>
</dbReference>
<dbReference type="AlphaFoldDB" id="A0A839QYQ5"/>
<accession>A0A839QYQ5</accession>
<dbReference type="GO" id="GO:0003824">
    <property type="term" value="F:catalytic activity"/>
    <property type="evidence" value="ECO:0007669"/>
    <property type="project" value="UniProtKB-ARBA"/>
</dbReference>
<proteinExistence type="predicted"/>
<dbReference type="Gene3D" id="3.40.50.1820">
    <property type="entry name" value="alpha/beta hydrolase"/>
    <property type="match status" value="1"/>
</dbReference>
<dbReference type="EMBL" id="JACHWP010000020">
    <property type="protein sequence ID" value="MBB3023980.1"/>
    <property type="molecule type" value="Genomic_DNA"/>
</dbReference>
<gene>
    <name evidence="2" type="ORF">FHX50_002287</name>
</gene>
<dbReference type="PANTHER" id="PTHR43798:SF33">
    <property type="entry name" value="HYDROLASE, PUTATIVE (AFU_ORTHOLOGUE AFUA_2G14860)-RELATED"/>
    <property type="match status" value="1"/>
</dbReference>
<evidence type="ECO:0000259" key="1">
    <source>
        <dbReference type="Pfam" id="PF12697"/>
    </source>
</evidence>
<evidence type="ECO:0000313" key="2">
    <source>
        <dbReference type="EMBL" id="MBB3023980.1"/>
    </source>
</evidence>
<dbReference type="PANTHER" id="PTHR43798">
    <property type="entry name" value="MONOACYLGLYCEROL LIPASE"/>
    <property type="match status" value="1"/>
</dbReference>
<dbReference type="Proteomes" id="UP000568050">
    <property type="component" value="Unassembled WGS sequence"/>
</dbReference>